<dbReference type="PANTHER" id="PTHR45913">
    <property type="entry name" value="EPM2A-INTERACTING PROTEIN 1"/>
    <property type="match status" value="1"/>
</dbReference>
<accession>A0A0C2M4T1</accession>
<proteinExistence type="predicted"/>
<organism evidence="1 2">
    <name type="scientific">Thelohanellus kitauei</name>
    <name type="common">Myxosporean</name>
    <dbReference type="NCBI Taxonomy" id="669202"/>
    <lineage>
        <taxon>Eukaryota</taxon>
        <taxon>Metazoa</taxon>
        <taxon>Cnidaria</taxon>
        <taxon>Myxozoa</taxon>
        <taxon>Myxosporea</taxon>
        <taxon>Bivalvulida</taxon>
        <taxon>Platysporina</taxon>
        <taxon>Myxobolidae</taxon>
        <taxon>Thelohanellus</taxon>
    </lineage>
</organism>
<sequence>MPETSQQEFIELINSDVARIDFSSISISQLWIKCLKSYSVISEPFLRLIHPFPPKYICETWFSRLFFIDSKYSIRLDAEDDVGCDFAQTIPRIPYLVKQQQDQSSQ</sequence>
<evidence type="ECO:0000313" key="2">
    <source>
        <dbReference type="Proteomes" id="UP000031668"/>
    </source>
</evidence>
<dbReference type="AlphaFoldDB" id="A0A0C2M4T1"/>
<evidence type="ECO:0000313" key="1">
    <source>
        <dbReference type="EMBL" id="KII62040.1"/>
    </source>
</evidence>
<keyword evidence="2" id="KW-1185">Reference proteome</keyword>
<reference evidence="1 2" key="1">
    <citation type="journal article" date="2014" name="Genome Biol. Evol.">
        <title>The genome of the myxosporean Thelohanellus kitauei shows adaptations to nutrient acquisition within its fish host.</title>
        <authorList>
            <person name="Yang Y."/>
            <person name="Xiong J."/>
            <person name="Zhou Z."/>
            <person name="Huo F."/>
            <person name="Miao W."/>
            <person name="Ran C."/>
            <person name="Liu Y."/>
            <person name="Zhang J."/>
            <person name="Feng J."/>
            <person name="Wang M."/>
            <person name="Wang M."/>
            <person name="Wang L."/>
            <person name="Yao B."/>
        </authorList>
    </citation>
    <scope>NUCLEOTIDE SEQUENCE [LARGE SCALE GENOMIC DNA]</scope>
    <source>
        <strain evidence="1">Wuqing</strain>
    </source>
</reference>
<gene>
    <name evidence="1" type="ORF">RF11_09392</name>
</gene>
<dbReference type="Proteomes" id="UP000031668">
    <property type="component" value="Unassembled WGS sequence"/>
</dbReference>
<dbReference type="PANTHER" id="PTHR45913:SF22">
    <property type="entry name" value="SCAN BOX DOMAIN-CONTAINING PROTEIN"/>
    <property type="match status" value="1"/>
</dbReference>
<dbReference type="OrthoDB" id="10062525at2759"/>
<name>A0A0C2M4T1_THEKT</name>
<protein>
    <submittedName>
        <fullName evidence="1">SCAN domain-containing protein 3</fullName>
    </submittedName>
</protein>
<comment type="caution">
    <text evidence="1">The sequence shown here is derived from an EMBL/GenBank/DDBJ whole genome shotgun (WGS) entry which is preliminary data.</text>
</comment>
<dbReference type="EMBL" id="JWZT01005140">
    <property type="protein sequence ID" value="KII62040.1"/>
    <property type="molecule type" value="Genomic_DNA"/>
</dbReference>
<dbReference type="OMA" id="CKDMESE"/>